<protein>
    <submittedName>
        <fullName evidence="2">Oxygen tolerance</fullName>
    </submittedName>
</protein>
<keyword evidence="3" id="KW-1185">Reference proteome</keyword>
<evidence type="ECO:0000313" key="3">
    <source>
        <dbReference type="Proteomes" id="UP000199513"/>
    </source>
</evidence>
<dbReference type="Proteomes" id="UP000199513">
    <property type="component" value="Unassembled WGS sequence"/>
</dbReference>
<dbReference type="PANTHER" id="PTHR40940:SF2">
    <property type="entry name" value="BATD"/>
    <property type="match status" value="1"/>
</dbReference>
<feature type="transmembrane region" description="Helical" evidence="1">
    <location>
        <begin position="458"/>
        <end position="476"/>
    </location>
</feature>
<keyword evidence="1" id="KW-1133">Transmembrane helix</keyword>
<dbReference type="EMBL" id="FONY01000004">
    <property type="protein sequence ID" value="SFE62703.1"/>
    <property type="molecule type" value="Genomic_DNA"/>
</dbReference>
<dbReference type="Pfam" id="PF13584">
    <property type="entry name" value="BatD"/>
    <property type="match status" value="2"/>
</dbReference>
<proteinExistence type="predicted"/>
<evidence type="ECO:0000313" key="2">
    <source>
        <dbReference type="EMBL" id="SFE62703.1"/>
    </source>
</evidence>
<dbReference type="OrthoDB" id="2079210at2"/>
<dbReference type="InterPro" id="IPR025738">
    <property type="entry name" value="BatD"/>
</dbReference>
<sequence length="484" mass="54344">MRKNITLYLFGLVVCMLLSFPVLSQEISVEIGKTEIALNEALQITATVTNGQLTGAGGFPEIKGFTKIGTSSSSYTNIVNGRITQSQSIIQNYKPTKEGTFQIPPFTMSVNGKSVSFGGATVKVSAAVQQRDPWDAFFGFGNSDEGDNIDYVNVKEDAFFAISSNKDEVFVGEGFNLSIAMYIADQNQATMEWYETGQQLTDILKKIKPSNCWEENFSIEEIIPERVTIGGKGYRQYKIYQATYYPLNNKPIVFPSVEFKMIKFKVANKPSFFGSAYQKDFTTFRSKPKTIRVKDLPEHPLKNQVTVGNFKLEETISNQNLETGQSFEYKFKVVGEGNISAIREVTPPKVNDFDFYAPNVKQQINRGGGTVYGSKLFTYMAIPKEPGQHDLGKYFQWIYFNPTTQKYDTLKSSLILNVTGESKINVSIESNDRGGFYDLIDEQENTLISINRDEAIKGFTNIGIFSLLILTAFFALKKNKLDKK</sequence>
<dbReference type="AlphaFoldDB" id="A0A1I2C4I9"/>
<dbReference type="RefSeq" id="WP_091539905.1">
    <property type="nucleotide sequence ID" value="NZ_FONY01000004.1"/>
</dbReference>
<reference evidence="2 3" key="1">
    <citation type="submission" date="2016-10" db="EMBL/GenBank/DDBJ databases">
        <authorList>
            <person name="de Groot N.N."/>
        </authorList>
    </citation>
    <scope>NUCLEOTIDE SEQUENCE [LARGE SCALE GENOMIC DNA]</scope>
    <source>
        <strain>GEY</strain>
        <strain evidence="3">DSM 9560</strain>
    </source>
</reference>
<name>A0A1I2C4I9_9BACT</name>
<organism evidence="2 3">
    <name type="scientific">Thermoflexibacter ruber</name>
    <dbReference type="NCBI Taxonomy" id="1003"/>
    <lineage>
        <taxon>Bacteria</taxon>
        <taxon>Pseudomonadati</taxon>
        <taxon>Bacteroidota</taxon>
        <taxon>Cytophagia</taxon>
        <taxon>Cytophagales</taxon>
        <taxon>Thermoflexibacteraceae</taxon>
        <taxon>Thermoflexibacter</taxon>
    </lineage>
</organism>
<dbReference type="PANTHER" id="PTHR40940">
    <property type="entry name" value="PROTEIN BATD-RELATED"/>
    <property type="match status" value="1"/>
</dbReference>
<keyword evidence="1" id="KW-0472">Membrane</keyword>
<gene>
    <name evidence="2" type="ORF">SAMN04488541_100459</name>
</gene>
<dbReference type="STRING" id="1003.SAMN04488541_100459"/>
<accession>A0A1I2C4I9</accession>
<evidence type="ECO:0000256" key="1">
    <source>
        <dbReference type="SAM" id="Phobius"/>
    </source>
</evidence>
<keyword evidence="1" id="KW-0812">Transmembrane</keyword>